<dbReference type="InterPro" id="IPR036397">
    <property type="entry name" value="RNaseH_sf"/>
</dbReference>
<dbReference type="EMBL" id="CYYM01000021">
    <property type="protein sequence ID" value="CUO60849.1"/>
    <property type="molecule type" value="Genomic_DNA"/>
</dbReference>
<comment type="similarity">
    <text evidence="1">Belongs to the argonaute family. Long pAgo subfamily.</text>
</comment>
<dbReference type="PROSITE" id="PS50822">
    <property type="entry name" value="PIWI"/>
    <property type="match status" value="1"/>
</dbReference>
<dbReference type="Gene3D" id="3.30.420.10">
    <property type="entry name" value="Ribonuclease H-like superfamily/Ribonuclease H"/>
    <property type="match status" value="1"/>
</dbReference>
<dbReference type="RefSeq" id="WP_055195547.1">
    <property type="nucleotide sequence ID" value="NZ_CYYM01000021.1"/>
</dbReference>
<dbReference type="SUPFAM" id="SSF53098">
    <property type="entry name" value="Ribonuclease H-like"/>
    <property type="match status" value="1"/>
</dbReference>
<sequence>MSKELKMEVFASKEPVKSVKLHVYEFHTSELYENKYRLIRSAVWKMRNVNACGVFEDGSYIYTTEKISEEIPNATFRLTYLGEQELNVLDHKKVYSELIKHWITQKLRTVKIQKNSKEYYKYACRSNVTSRWIQTEKGFQTFYSGNRQISLERKYNFTVKILDDGKAYLKIDTSSVFSSNQTVYDYITQGMNPIGMEVKNEWGKNNQTGILTEICDYTVVNKIDFADSLKAYYTDMKKEGYRVENLPDQTPVVRVELQVGKIYPYYPQALKPVLTREKVGQIDARFSMAIEKYIKRDMITRIELDKDFIQDIGSIAQLGDLEFENDMCNVKELGYLKGKVESPALTCGQGKRLRCGEEFKVFNYGFYQKPDEKIKIGYIYPKNTVDLIKAVVNGICEFAAYGKYQGEKDAYIIPGLLDIQMKPMIKEEYELGDITDYKRAAQRLRKVEGIDIVIGIVPDGMDEDGPYNPFKTIWAEANIPSQMISMKTAQLFYRGKREGNKSKYYLHNIVLGILGKTGGIPWVIKEMPGNVDCFVGLDVAILEKGIHYPACSVVFDKSGRLLGFYKPKSAQRGEKIETRILQDIFDQVLLSYEEKFGEQPKNIMIHRDGFSNENDAWYEKYFGAKGIAYTIVEVRKNISSKLAIIEDGVIKNPEMGYCIYNNNKGYLVTTNMKNKKGSPNPLLLEKKCGDVPMTIILKQVLYLSQLHVGSTQKMRLPITTGYADKICKNREFVPEGKMDNRLFFL</sequence>
<feature type="domain" description="Piwi" evidence="3">
    <location>
        <begin position="452"/>
        <end position="726"/>
    </location>
</feature>
<evidence type="ECO:0000313" key="4">
    <source>
        <dbReference type="EMBL" id="CUO60849.1"/>
    </source>
</evidence>
<dbReference type="SMART" id="SM00950">
    <property type="entry name" value="Piwi"/>
    <property type="match status" value="1"/>
</dbReference>
<organism evidence="4 5">
    <name type="scientific">Dorea longicatena</name>
    <dbReference type="NCBI Taxonomy" id="88431"/>
    <lineage>
        <taxon>Bacteria</taxon>
        <taxon>Bacillati</taxon>
        <taxon>Bacillota</taxon>
        <taxon>Clostridia</taxon>
        <taxon>Lachnospirales</taxon>
        <taxon>Lachnospiraceae</taxon>
        <taxon>Dorea</taxon>
    </lineage>
</organism>
<protein>
    <recommendedName>
        <fullName evidence="2">Protein argonaute</fullName>
    </recommendedName>
</protein>
<dbReference type="InterPro" id="IPR012337">
    <property type="entry name" value="RNaseH-like_sf"/>
</dbReference>
<evidence type="ECO:0000259" key="3">
    <source>
        <dbReference type="PROSITE" id="PS50822"/>
    </source>
</evidence>
<evidence type="ECO:0000313" key="5">
    <source>
        <dbReference type="Proteomes" id="UP000095380"/>
    </source>
</evidence>
<dbReference type="GO" id="GO:0003676">
    <property type="term" value="F:nucleic acid binding"/>
    <property type="evidence" value="ECO:0007669"/>
    <property type="project" value="InterPro"/>
</dbReference>
<evidence type="ECO:0000256" key="2">
    <source>
        <dbReference type="ARBA" id="ARBA00035032"/>
    </source>
</evidence>
<name>A0A174GIW5_9FIRM</name>
<dbReference type="Proteomes" id="UP000095380">
    <property type="component" value="Unassembled WGS sequence"/>
</dbReference>
<proteinExistence type="inferred from homology"/>
<evidence type="ECO:0000256" key="1">
    <source>
        <dbReference type="ARBA" id="ARBA00035012"/>
    </source>
</evidence>
<accession>A0A174GIW5</accession>
<dbReference type="Pfam" id="PF02171">
    <property type="entry name" value="Piwi"/>
    <property type="match status" value="1"/>
</dbReference>
<dbReference type="AlphaFoldDB" id="A0A174GIW5"/>
<gene>
    <name evidence="4" type="ORF">ERS852408_02541</name>
</gene>
<dbReference type="InterPro" id="IPR003165">
    <property type="entry name" value="Piwi"/>
</dbReference>
<reference evidence="4 5" key="1">
    <citation type="submission" date="2015-09" db="EMBL/GenBank/DDBJ databases">
        <authorList>
            <consortium name="Pathogen Informatics"/>
        </authorList>
    </citation>
    <scope>NUCLEOTIDE SEQUENCE [LARGE SCALE GENOMIC DNA]</scope>
    <source>
        <strain evidence="4 5">2789STDY5608851</strain>
    </source>
</reference>
<dbReference type="Gene3D" id="3.40.50.2300">
    <property type="match status" value="1"/>
</dbReference>